<dbReference type="AlphaFoldDB" id="A0A2C8F3I6"/>
<organism evidence="1 2">
    <name type="scientific">Pseudodesulfovibrio profundus</name>
    <dbReference type="NCBI Taxonomy" id="57320"/>
    <lineage>
        <taxon>Bacteria</taxon>
        <taxon>Pseudomonadati</taxon>
        <taxon>Thermodesulfobacteriota</taxon>
        <taxon>Desulfovibrionia</taxon>
        <taxon>Desulfovibrionales</taxon>
        <taxon>Desulfovibrionaceae</taxon>
    </lineage>
</organism>
<proteinExistence type="predicted"/>
<accession>A0A2C8F3I6</accession>
<dbReference type="KEGG" id="pprf:DPRO_0097"/>
<gene>
    <name evidence="1" type="ORF">DPRO_0097</name>
</gene>
<evidence type="ECO:0000313" key="1">
    <source>
        <dbReference type="EMBL" id="SOB56974.1"/>
    </source>
</evidence>
<sequence>MNFTAAVNTWKEAAPNLRFLGQIVLSESDTFEYLEILGRHLRTRSDCFANKTALAVLAVNCAYYTYDDEGFWKHFCNKLNCNSSMQSDLGEAIEAYMEKIDTNFQPRVGTNRYVGRIMEQCGISRYFLKDFVWFIKHLKQRAKWDATAELQFDDYELCVPEDLPLWLGKFLRDKGGWTFTTSVAKNMSQLNRGLLTHEQLASLPSYRPSFWSDFFKVYGGHSILPPRPSSDEGQIHPTPLFAPPSMRWESPLKCPDHIVTEYVGTLPLPKLIIENPQSIISMEYLLIYDAGQGPRSIQATTLEKLSDYHSSLDLNKLGLGFPCRLRLWFEATGRTVISGGQRVMNELVVNIVDDLSITASSNLVAPEDHLPICLNAPKDYTLSFSTEATHVTDSPNTWVASCRTTPAQGFLKNGSFSLQFSIPIYRDILRLEDDTGTLLKSELDGGQFIYLEGSPGSDLALEIRNDEDKSTIFSGGRFGKDGTLKVNSRSLAQGLYNWAGPWGIVTQGTGSPSGGLLFLDLLTFLETFPEPNQYPEQFFKALPTGSRTSLKEFSKVLRGEGTTSFDVNDIQAFPTKLQTAIWILAACSVAFDDTAIEGVDCDDSEQPIPPKTRFAIQWYRQAKSILTNGDMDAIENLLNGKPDFVAVCSPRWKTILEDEIGRLEDLKHMDADLSEAINEWSFHVTAPLPGTTGMIACLPKGQELISAWRKHYKKLAKPEIPYAEAKKCSGEPGLVGDLAKLLQLAILKNTDRQNLMAPIDATNMSPGLQTYANALKNNEELPTELEGLKRLLEGQHISAEE</sequence>
<dbReference type="Proteomes" id="UP000219215">
    <property type="component" value="Chromosome DPRO"/>
</dbReference>
<name>A0A2C8F3I6_9BACT</name>
<reference evidence="2" key="1">
    <citation type="submission" date="2017-09" db="EMBL/GenBank/DDBJ databases">
        <authorList>
            <person name="Regsiter A."/>
            <person name="William W."/>
        </authorList>
    </citation>
    <scope>NUCLEOTIDE SEQUENCE [LARGE SCALE GENOMIC DNA]</scope>
    <source>
        <strain evidence="2">500-1</strain>
    </source>
</reference>
<dbReference type="EMBL" id="LT907975">
    <property type="protein sequence ID" value="SOB56974.1"/>
    <property type="molecule type" value="Genomic_DNA"/>
</dbReference>
<evidence type="ECO:0000313" key="2">
    <source>
        <dbReference type="Proteomes" id="UP000219215"/>
    </source>
</evidence>
<keyword evidence="2" id="KW-1185">Reference proteome</keyword>
<protein>
    <submittedName>
        <fullName evidence="1">Uncharacterized protein</fullName>
    </submittedName>
</protein>